<dbReference type="SUPFAM" id="SSF52096">
    <property type="entry name" value="ClpP/crotonase"/>
    <property type="match status" value="1"/>
</dbReference>
<dbReference type="InterPro" id="IPR029045">
    <property type="entry name" value="ClpP/crotonase-like_dom_sf"/>
</dbReference>
<reference evidence="3 4" key="1">
    <citation type="submission" date="2020-07" db="EMBL/GenBank/DDBJ databases">
        <title>Sequencing the genomes of 1000 actinobacteria strains.</title>
        <authorList>
            <person name="Klenk H.-P."/>
        </authorList>
    </citation>
    <scope>NUCLEOTIDE SEQUENCE [LARGE SCALE GENOMIC DNA]</scope>
    <source>
        <strain evidence="3 4">DSM 23819</strain>
    </source>
</reference>
<gene>
    <name evidence="3" type="ORF">BJ980_000473</name>
</gene>
<protein>
    <submittedName>
        <fullName evidence="3">Enoyl-CoA hydratase/carnithine racemase</fullName>
    </submittedName>
</protein>
<dbReference type="RefSeq" id="WP_179500805.1">
    <property type="nucleotide sequence ID" value="NZ_JACCAA010000001.1"/>
</dbReference>
<dbReference type="AlphaFoldDB" id="A0A7Y9RWI1"/>
<dbReference type="PANTHER" id="PTHR11941:SF54">
    <property type="entry name" value="ENOYL-COA HYDRATASE, MITOCHONDRIAL"/>
    <property type="match status" value="1"/>
</dbReference>
<dbReference type="EMBL" id="JACCAA010000001">
    <property type="protein sequence ID" value="NYG57550.1"/>
    <property type="molecule type" value="Genomic_DNA"/>
</dbReference>
<evidence type="ECO:0000256" key="1">
    <source>
        <dbReference type="ARBA" id="ARBA00005254"/>
    </source>
</evidence>
<comment type="similarity">
    <text evidence="1 2">Belongs to the enoyl-CoA hydratase/isomerase family.</text>
</comment>
<dbReference type="Pfam" id="PF00378">
    <property type="entry name" value="ECH_1"/>
    <property type="match status" value="1"/>
</dbReference>
<proteinExistence type="inferred from homology"/>
<dbReference type="Proteomes" id="UP000540656">
    <property type="component" value="Unassembled WGS sequence"/>
</dbReference>
<dbReference type="Gene3D" id="3.90.226.10">
    <property type="entry name" value="2-enoyl-CoA Hydratase, Chain A, domain 1"/>
    <property type="match status" value="1"/>
</dbReference>
<dbReference type="PANTHER" id="PTHR11941">
    <property type="entry name" value="ENOYL-COA HYDRATASE-RELATED"/>
    <property type="match status" value="1"/>
</dbReference>
<sequence>MTPGLQINRTDGVVEVLFDRPERHNAFTRAMYEGIASLCAELREDRSVKALVLRGAGGRAFAAGNEISDFVDADAVAYETWIRELLRSLFELPQVTIAAIDGVCVGGGLAVATHCDLRIATPHSRFGYPIARTLGNALSAPIVYRCAAVFGESITREMLLASRLVDAQRAHAVGAVMCVVEDLDAEVATLLDGIGRASGVTLRTTKSQLVQRSQALEVAPADDDDVLREVYTGTDFSEGVRAFLAKEKPHFTG</sequence>
<evidence type="ECO:0000256" key="2">
    <source>
        <dbReference type="RuleBase" id="RU003707"/>
    </source>
</evidence>
<dbReference type="CDD" id="cd06558">
    <property type="entry name" value="crotonase-like"/>
    <property type="match status" value="1"/>
</dbReference>
<name>A0A7Y9RWI1_9ACTN</name>
<evidence type="ECO:0000313" key="4">
    <source>
        <dbReference type="Proteomes" id="UP000540656"/>
    </source>
</evidence>
<dbReference type="GO" id="GO:0003824">
    <property type="term" value="F:catalytic activity"/>
    <property type="evidence" value="ECO:0007669"/>
    <property type="project" value="InterPro"/>
</dbReference>
<dbReference type="GO" id="GO:0006635">
    <property type="term" value="P:fatty acid beta-oxidation"/>
    <property type="evidence" value="ECO:0007669"/>
    <property type="project" value="TreeGrafter"/>
</dbReference>
<keyword evidence="4" id="KW-1185">Reference proteome</keyword>
<evidence type="ECO:0000313" key="3">
    <source>
        <dbReference type="EMBL" id="NYG57550.1"/>
    </source>
</evidence>
<dbReference type="PROSITE" id="PS00166">
    <property type="entry name" value="ENOYL_COA_HYDRATASE"/>
    <property type="match status" value="1"/>
</dbReference>
<dbReference type="InterPro" id="IPR018376">
    <property type="entry name" value="Enoyl-CoA_hyd/isom_CS"/>
</dbReference>
<accession>A0A7Y9RWI1</accession>
<organism evidence="3 4">
    <name type="scientific">Nocardioides daedukensis</name>
    <dbReference type="NCBI Taxonomy" id="634462"/>
    <lineage>
        <taxon>Bacteria</taxon>
        <taxon>Bacillati</taxon>
        <taxon>Actinomycetota</taxon>
        <taxon>Actinomycetes</taxon>
        <taxon>Propionibacteriales</taxon>
        <taxon>Nocardioidaceae</taxon>
        <taxon>Nocardioides</taxon>
    </lineage>
</organism>
<dbReference type="InterPro" id="IPR001753">
    <property type="entry name" value="Enoyl-CoA_hydra/iso"/>
</dbReference>
<comment type="caution">
    <text evidence="3">The sequence shown here is derived from an EMBL/GenBank/DDBJ whole genome shotgun (WGS) entry which is preliminary data.</text>
</comment>